<evidence type="ECO:0000313" key="6">
    <source>
        <dbReference type="Proteomes" id="UP000194885"/>
    </source>
</evidence>
<dbReference type="Gene3D" id="1.10.150.480">
    <property type="match status" value="1"/>
</dbReference>
<dbReference type="Pfam" id="PF24547">
    <property type="entry name" value="DUF7601"/>
    <property type="match status" value="1"/>
</dbReference>
<dbReference type="Gene3D" id="2.60.40.1140">
    <property type="entry name" value="Collagen-binding surface protein Cna, B-type domain"/>
    <property type="match status" value="1"/>
</dbReference>
<dbReference type="InterPro" id="IPR041033">
    <property type="entry name" value="SpaA_PFL_dom_1"/>
</dbReference>
<evidence type="ECO:0008006" key="7">
    <source>
        <dbReference type="Google" id="ProtNLM"/>
    </source>
</evidence>
<feature type="domain" description="DUF7601" evidence="4">
    <location>
        <begin position="369"/>
        <end position="476"/>
    </location>
</feature>
<dbReference type="NCBIfam" id="NF012162">
    <property type="entry name" value="surf_Nterm_1"/>
    <property type="match status" value="1"/>
</dbReference>
<evidence type="ECO:0000259" key="4">
    <source>
        <dbReference type="Pfam" id="PF24547"/>
    </source>
</evidence>
<evidence type="ECO:0000256" key="1">
    <source>
        <dbReference type="SAM" id="MobiDB-lite"/>
    </source>
</evidence>
<dbReference type="Pfam" id="PF08341">
    <property type="entry name" value="TED"/>
    <property type="match status" value="1"/>
</dbReference>
<dbReference type="Pfam" id="PF17802">
    <property type="entry name" value="SpaA"/>
    <property type="match status" value="1"/>
</dbReference>
<dbReference type="AlphaFoldDB" id="A0A242B0I8"/>
<feature type="domain" description="Thioester" evidence="2">
    <location>
        <begin position="85"/>
        <end position="198"/>
    </location>
</feature>
<evidence type="ECO:0000259" key="2">
    <source>
        <dbReference type="Pfam" id="PF08341"/>
    </source>
</evidence>
<sequence>MIGNKKRLLLLSWLSLLLIWLEVLTVQINVNAETTNYYGYVDLNRYDGFSNLAYYVEPTDKSSPPEMVFCLNREFQPPGYLLPQGHKSNTTYSKIPITKATGFADNLQNPLKDIGTNDDITRHEWAAARIMNVIYQAYYNYSNNVLTSTGLNELQSRIIVQFAIWHFSDDYYPSVADFDKHNLPTSARNAYNQLVRTDNRDSENIEQKLKDKGVVLSLYLPNNYAPSDSAKEDKPPQALIGSNRTDSIPPFRFEKRAADDHSDLLDGAKFKIVAGGGYVGSEGYPEFEYTSSKDNPYIQLSPGKYRIIEEQAPDGYELPEDSLDAGSKVIKVTTDGQLTYLDSIDNNGVEHFIKLPNDTLTWDNKKKDGNLSLSKKVEGSAGDRNADFIFKISLTNTQNQPFSGEVSLSGNNRLGEKITFIDGQATVTLRANEDVSLNHIEGGSHYTVEEINDDNYTTTISVGNQEGQISKTSTGTIIGNVSLSITNTKDVIPPTGLSDARECYIALLCLALFSLIVLRVSNSGKV</sequence>
<organism evidence="5 6">
    <name type="scientific">Enterococcus faecium</name>
    <name type="common">Streptococcus faecium</name>
    <dbReference type="NCBI Taxonomy" id="1352"/>
    <lineage>
        <taxon>Bacteria</taxon>
        <taxon>Bacillati</taxon>
        <taxon>Bacillota</taxon>
        <taxon>Bacilli</taxon>
        <taxon>Lactobacillales</taxon>
        <taxon>Enterococcaceae</taxon>
        <taxon>Enterococcus</taxon>
    </lineage>
</organism>
<accession>A0A242B0I8</accession>
<dbReference type="InterPro" id="IPR013552">
    <property type="entry name" value="Thioester_dom"/>
</dbReference>
<gene>
    <name evidence="5" type="ORF">A5810_002990</name>
</gene>
<evidence type="ECO:0000313" key="5">
    <source>
        <dbReference type="EMBL" id="OTN86665.1"/>
    </source>
</evidence>
<comment type="caution">
    <text evidence="5">The sequence shown here is derived from an EMBL/GenBank/DDBJ whole genome shotgun (WGS) entry which is preliminary data.</text>
</comment>
<dbReference type="Proteomes" id="UP000194885">
    <property type="component" value="Unassembled WGS sequence"/>
</dbReference>
<feature type="region of interest" description="Disordered" evidence="1">
    <location>
        <begin position="226"/>
        <end position="245"/>
    </location>
</feature>
<proteinExistence type="predicted"/>
<evidence type="ECO:0000259" key="3">
    <source>
        <dbReference type="Pfam" id="PF17802"/>
    </source>
</evidence>
<dbReference type="Gene3D" id="2.60.40.10">
    <property type="entry name" value="Immunoglobulins"/>
    <property type="match status" value="1"/>
</dbReference>
<dbReference type="InterPro" id="IPR013783">
    <property type="entry name" value="Ig-like_fold"/>
</dbReference>
<dbReference type="EMBL" id="NGKW01000015">
    <property type="protein sequence ID" value="OTN86665.1"/>
    <property type="molecule type" value="Genomic_DNA"/>
</dbReference>
<dbReference type="InterPro" id="IPR055382">
    <property type="entry name" value="DUF7601"/>
</dbReference>
<name>A0A242B0I8_ENTFC</name>
<feature type="domain" description="SpaA-like prealbumin fold" evidence="3">
    <location>
        <begin position="260"/>
        <end position="323"/>
    </location>
</feature>
<reference evidence="5 6" key="1">
    <citation type="submission" date="2017-05" db="EMBL/GenBank/DDBJ databases">
        <title>The Genome Sequence of Enterococcus faecium 7H8_DIV0219.</title>
        <authorList>
            <consortium name="The Broad Institute Genomics Platform"/>
            <consortium name="The Broad Institute Genomic Center for Infectious Diseases"/>
            <person name="Earl A."/>
            <person name="Manson A."/>
            <person name="Schwartman J."/>
            <person name="Gilmore M."/>
            <person name="Abouelleil A."/>
            <person name="Cao P."/>
            <person name="Chapman S."/>
            <person name="Cusick C."/>
            <person name="Shea T."/>
            <person name="Young S."/>
            <person name="Neafsey D."/>
            <person name="Nusbaum C."/>
            <person name="Birren B."/>
        </authorList>
    </citation>
    <scope>NUCLEOTIDE SEQUENCE [LARGE SCALE GENOMIC DNA]</scope>
    <source>
        <strain evidence="5 6">7H8_DIV0219</strain>
    </source>
</reference>
<protein>
    <recommendedName>
        <fullName evidence="7">Thioester-forming surface-anchored protein</fullName>
    </recommendedName>
</protein>
<dbReference type="RefSeq" id="WP_086323940.1">
    <property type="nucleotide sequence ID" value="NZ_NGKW01000015.1"/>
</dbReference>